<dbReference type="OrthoDB" id="10264220at2759"/>
<evidence type="ECO:0000313" key="1">
    <source>
        <dbReference type="EMBL" id="RUP48506.1"/>
    </source>
</evidence>
<dbReference type="EMBL" id="RBNI01003284">
    <property type="protein sequence ID" value="RUP48506.1"/>
    <property type="molecule type" value="Genomic_DNA"/>
</dbReference>
<dbReference type="InterPro" id="IPR002490">
    <property type="entry name" value="V-ATPase_116kDa_su"/>
</dbReference>
<accession>A0A433DCE9</accession>
<reference evidence="1 2" key="1">
    <citation type="journal article" date="2018" name="New Phytol.">
        <title>Phylogenomics of Endogonaceae and evolution of mycorrhizas within Mucoromycota.</title>
        <authorList>
            <person name="Chang Y."/>
            <person name="Desiro A."/>
            <person name="Na H."/>
            <person name="Sandor L."/>
            <person name="Lipzen A."/>
            <person name="Clum A."/>
            <person name="Barry K."/>
            <person name="Grigoriev I.V."/>
            <person name="Martin F.M."/>
            <person name="Stajich J.E."/>
            <person name="Smith M.E."/>
            <person name="Bonito G."/>
            <person name="Spatafora J.W."/>
        </authorList>
    </citation>
    <scope>NUCLEOTIDE SEQUENCE [LARGE SCALE GENOMIC DNA]</scope>
    <source>
        <strain evidence="1 2">GMNB39</strain>
    </source>
</reference>
<dbReference type="Pfam" id="PF01496">
    <property type="entry name" value="V_ATPase_I"/>
    <property type="match status" value="1"/>
</dbReference>
<gene>
    <name evidence="1" type="ORF">BC936DRAFT_144465</name>
</gene>
<name>A0A433DCE9_9FUNG</name>
<dbReference type="GO" id="GO:0016471">
    <property type="term" value="C:vacuolar proton-transporting V-type ATPase complex"/>
    <property type="evidence" value="ECO:0007669"/>
    <property type="project" value="TreeGrafter"/>
</dbReference>
<dbReference type="PANTHER" id="PTHR11629:SF63">
    <property type="entry name" value="V-TYPE PROTON ATPASE SUBUNIT A"/>
    <property type="match status" value="1"/>
</dbReference>
<dbReference type="GO" id="GO:0000329">
    <property type="term" value="C:fungal-type vacuole membrane"/>
    <property type="evidence" value="ECO:0007669"/>
    <property type="project" value="TreeGrafter"/>
</dbReference>
<sequence>MTFGGRYIILLMAIFSIYTGMIYNDVFSRSMNLFETGFNWPENWTLGQLIEAKPNGHVYAFGIDPTWHGADNSLMFSNSYKMKQAIVFGVAHVCILSVSFLMLITLTEYPLSSKPDACQSLHYF</sequence>
<keyword evidence="2" id="KW-1185">Reference proteome</keyword>
<dbReference type="GO" id="GO:0007035">
    <property type="term" value="P:vacuolar acidification"/>
    <property type="evidence" value="ECO:0007669"/>
    <property type="project" value="TreeGrafter"/>
</dbReference>
<evidence type="ECO:0000313" key="2">
    <source>
        <dbReference type="Proteomes" id="UP000268093"/>
    </source>
</evidence>
<dbReference type="GO" id="GO:0046961">
    <property type="term" value="F:proton-transporting ATPase activity, rotational mechanism"/>
    <property type="evidence" value="ECO:0007669"/>
    <property type="project" value="InterPro"/>
</dbReference>
<protein>
    <submittedName>
        <fullName evidence="1">V-type ATPase 116kDa subunit family-domain-containing protein</fullName>
    </submittedName>
</protein>
<dbReference type="GO" id="GO:0033179">
    <property type="term" value="C:proton-transporting V-type ATPase, V0 domain"/>
    <property type="evidence" value="ECO:0007669"/>
    <property type="project" value="InterPro"/>
</dbReference>
<comment type="caution">
    <text evidence="1">The sequence shown here is derived from an EMBL/GenBank/DDBJ whole genome shotgun (WGS) entry which is preliminary data.</text>
</comment>
<organism evidence="1 2">
    <name type="scientific">Jimgerdemannia flammicorona</name>
    <dbReference type="NCBI Taxonomy" id="994334"/>
    <lineage>
        <taxon>Eukaryota</taxon>
        <taxon>Fungi</taxon>
        <taxon>Fungi incertae sedis</taxon>
        <taxon>Mucoromycota</taxon>
        <taxon>Mucoromycotina</taxon>
        <taxon>Endogonomycetes</taxon>
        <taxon>Endogonales</taxon>
        <taxon>Endogonaceae</taxon>
        <taxon>Jimgerdemannia</taxon>
    </lineage>
</organism>
<proteinExistence type="predicted"/>
<dbReference type="PANTHER" id="PTHR11629">
    <property type="entry name" value="VACUOLAR PROTON ATPASES"/>
    <property type="match status" value="1"/>
</dbReference>
<dbReference type="Proteomes" id="UP000268093">
    <property type="component" value="Unassembled WGS sequence"/>
</dbReference>
<dbReference type="GO" id="GO:0051117">
    <property type="term" value="F:ATPase binding"/>
    <property type="evidence" value="ECO:0007669"/>
    <property type="project" value="TreeGrafter"/>
</dbReference>